<dbReference type="PANTHER" id="PTHR37813:SF1">
    <property type="entry name" value="FELS-2 PROPHAGE PROTEIN"/>
    <property type="match status" value="1"/>
</dbReference>
<comment type="caution">
    <text evidence="4">The sequence shown here is derived from an EMBL/GenBank/DDBJ whole genome shotgun (WGS) entry which is preliminary data.</text>
</comment>
<evidence type="ECO:0000256" key="1">
    <source>
        <dbReference type="ARBA" id="ARBA00022612"/>
    </source>
</evidence>
<reference evidence="4 5" key="1">
    <citation type="submission" date="2012-05" db="EMBL/GenBank/DDBJ databases">
        <authorList>
            <person name="Weinstock G."/>
            <person name="Sodergren E."/>
            <person name="Lobos E.A."/>
            <person name="Fulton L."/>
            <person name="Fulton R."/>
            <person name="Courtney L."/>
            <person name="Fronick C."/>
            <person name="O'Laughlin M."/>
            <person name="Godfrey J."/>
            <person name="Wilson R.M."/>
            <person name="Miner T."/>
            <person name="Farmer C."/>
            <person name="Delehaunty K."/>
            <person name="Cordes M."/>
            <person name="Minx P."/>
            <person name="Tomlinson C."/>
            <person name="Chen J."/>
            <person name="Wollam A."/>
            <person name="Pepin K.H."/>
            <person name="Bhonagiri V."/>
            <person name="Zhang X."/>
            <person name="Suruliraj S."/>
            <person name="Warren W."/>
            <person name="Mitreva M."/>
            <person name="Mardis E.R."/>
            <person name="Wilson R.K."/>
        </authorList>
    </citation>
    <scope>NUCLEOTIDE SEQUENCE [LARGE SCALE GENOMIC DNA]</scope>
    <source>
        <strain evidence="4 5">DSM 1785</strain>
    </source>
</reference>
<proteinExistence type="predicted"/>
<dbReference type="HOGENOM" id="CLU_265351_0_0_9"/>
<gene>
    <name evidence="4" type="ORF">HMPREF0216_01735</name>
</gene>
<accession>L1QFS8</accession>
<keyword evidence="2" id="KW-0175">Coiled coil</keyword>
<name>L1QFS8_9CLOT</name>
<evidence type="ECO:0000259" key="3">
    <source>
        <dbReference type="Pfam" id="PF10145"/>
    </source>
</evidence>
<dbReference type="Proteomes" id="UP000010420">
    <property type="component" value="Unassembled WGS sequence"/>
</dbReference>
<protein>
    <submittedName>
        <fullName evidence="4">Phage tail tape measure protein, TP901 family</fullName>
    </submittedName>
</protein>
<dbReference type="OrthoDB" id="9780715at2"/>
<dbReference type="Pfam" id="PF10145">
    <property type="entry name" value="PhageMin_Tail"/>
    <property type="match status" value="1"/>
</dbReference>
<evidence type="ECO:0000313" key="4">
    <source>
        <dbReference type="EMBL" id="EKY26550.1"/>
    </source>
</evidence>
<feature type="coiled-coil region" evidence="2">
    <location>
        <begin position="867"/>
        <end position="915"/>
    </location>
</feature>
<evidence type="ECO:0000256" key="2">
    <source>
        <dbReference type="SAM" id="Coils"/>
    </source>
</evidence>
<feature type="domain" description="Phage tail tape measure protein" evidence="3">
    <location>
        <begin position="256"/>
        <end position="444"/>
    </location>
</feature>
<organism evidence="4 5">
    <name type="scientific">Clostridium celatum DSM 1785</name>
    <dbReference type="NCBI Taxonomy" id="545697"/>
    <lineage>
        <taxon>Bacteria</taxon>
        <taxon>Bacillati</taxon>
        <taxon>Bacillota</taxon>
        <taxon>Clostridia</taxon>
        <taxon>Eubacteriales</taxon>
        <taxon>Clostridiaceae</taxon>
        <taxon>Clostridium</taxon>
    </lineage>
</organism>
<dbReference type="EMBL" id="AMEZ01000053">
    <property type="protein sequence ID" value="EKY26550.1"/>
    <property type="molecule type" value="Genomic_DNA"/>
</dbReference>
<dbReference type="eggNOG" id="COG5283">
    <property type="taxonomic scope" value="Bacteria"/>
</dbReference>
<dbReference type="STRING" id="545697.HMPREF0216_01735"/>
<evidence type="ECO:0000313" key="5">
    <source>
        <dbReference type="Proteomes" id="UP000010420"/>
    </source>
</evidence>
<dbReference type="PATRIC" id="fig|545697.3.peg.1707"/>
<feature type="coiled-coil region" evidence="2">
    <location>
        <begin position="16"/>
        <end position="43"/>
    </location>
</feature>
<dbReference type="AlphaFoldDB" id="L1QFS8"/>
<sequence length="1255" mass="137217">MIMAESKISVSYVVNSSQYNKNIADMKKNMQLLNQEIKTSAQEVNTYGANIQNLSKKQSSINQALAQSKKIISEYEATLVKNNASLEKNKNKLSEFAKKKEETNKAYKEAIKIYGEEAEETKKAKEALNEATKAYEKQEKIVSKNENAIRNNLTQIERTKQEQLKLEQQLEETNKAIETQGNKFIKASEKFATAGAALEKAGGSLKGMGAEVQQAGALITTVSATLATLASSYQSGLAKVNTLVNDSKEGLKAYGESVMELSNNTGVGVTDLTDALYDAISAGVDYTKSTQFINDVNKVAVGGFTDIASASNLLTQVMNIYGKSVDDVEDVSNKLFLVQKNGVTTVGQLASSMGEAMTMGASYNVSLENILSSYASLTKQGRTASTAQTQLKAMIQELGDTGSNVGKILEEKTAKSFTALMKEGYTLYDALQIIKDSCDGNEDAFNNLWSSTEAGLSAMSLLSQDGEYFNQTLNDMANSAGLADEAFNTMSNTSEYKFKKSINEAKNSLTKLGESLLPLVDDVSNGISTVADILSKVNPEVITSVAKFGALAIVFGTVIKATGSLVTVLGKGCTGISTLLNIAKDTKSLGSFSKALEQSDTAVGGLVKSLGGLTLKGGLIGLAVAGVGALGLALYNNQKEIEKSEKAYKELGGKIGDFTGTLRSNESIWTEIFGKEYSWKFSEEYKTALNNAETNVSNWVGTLKGYQQQIYDILNSTEIDQHTKDKQVATLIKDTIGAGSIDSQINSIQSGMSEKGFSQEQIDKTVEDFKKAMEETYKQIEGLEIRGLDMIKKYTSNTVDEMGNQVTNIDWDGFNKEFGEYLTKNNEAIISSQQTGYDDLLEITQKYNDEQSIIYGKSIEGTIEYNKKTIENTIKSKKEEIKALRDNAKEHGLLTEEYKSNLGKQEEYLNNLEKAQKANLLRRAMYDKEFIKENDLFVKKFEEGYYTVKDNLSGMTTAFFENSETMKIWATDNGYYTKEIQDQFGNTSTVVTDNMGRIVGMLDEGSNTFAYFKDEATNACNKVIEDMGLTNATAEEKFKAICSAIDNGTLSAEAFGMTNEEFKAVAEQIINASGDANKLKDKLNEIPKNVSTKLNVEGLDEANQKSETLLQKLGSLVSRTWTAIFGTNEPQKKESGGSIEKSGIYNINERGLELIDNPSGASAYTLGQAVQGEYAYIPKNSRVTNAVMTTQKMSDMIDSKLANSIGVYLKEMNKILANNNSNSGTNINIDNAHFETKEDEIKTINNVKRILSSIK</sequence>
<dbReference type="PANTHER" id="PTHR37813">
    <property type="entry name" value="FELS-2 PROPHAGE PROTEIN"/>
    <property type="match status" value="1"/>
</dbReference>
<keyword evidence="5" id="KW-1185">Reference proteome</keyword>
<dbReference type="InterPro" id="IPR010090">
    <property type="entry name" value="Phage_tape_meas"/>
</dbReference>
<dbReference type="NCBIfam" id="TIGR01760">
    <property type="entry name" value="tape_meas_TP901"/>
    <property type="match status" value="1"/>
</dbReference>
<feature type="coiled-coil region" evidence="2">
    <location>
        <begin position="83"/>
        <end position="180"/>
    </location>
</feature>
<keyword evidence="1" id="KW-1188">Viral release from host cell</keyword>